<gene>
    <name evidence="2" type="ORF">E1286_24475</name>
</gene>
<dbReference type="AlphaFoldDB" id="A0A4R4YM60"/>
<feature type="domain" description="DUF695" evidence="1">
    <location>
        <begin position="247"/>
        <end position="348"/>
    </location>
</feature>
<dbReference type="EMBL" id="SMKQ01000081">
    <property type="protein sequence ID" value="TDD45294.1"/>
    <property type="molecule type" value="Genomic_DNA"/>
</dbReference>
<organism evidence="2 3">
    <name type="scientific">Nonomuraea terrae</name>
    <dbReference type="NCBI Taxonomy" id="2530383"/>
    <lineage>
        <taxon>Bacteria</taxon>
        <taxon>Bacillati</taxon>
        <taxon>Actinomycetota</taxon>
        <taxon>Actinomycetes</taxon>
        <taxon>Streptosporangiales</taxon>
        <taxon>Streptosporangiaceae</taxon>
        <taxon>Nonomuraea</taxon>
    </lineage>
</organism>
<comment type="caution">
    <text evidence="2">The sequence shown here is derived from an EMBL/GenBank/DDBJ whole genome shotgun (WGS) entry which is preliminary data.</text>
</comment>
<accession>A0A4R4YM60</accession>
<evidence type="ECO:0000259" key="1">
    <source>
        <dbReference type="Pfam" id="PF05117"/>
    </source>
</evidence>
<dbReference type="Pfam" id="PF05117">
    <property type="entry name" value="DUF695"/>
    <property type="match status" value="1"/>
</dbReference>
<proteinExistence type="predicted"/>
<dbReference type="RefSeq" id="WP_132615786.1">
    <property type="nucleotide sequence ID" value="NZ_SMKQ01000081.1"/>
</dbReference>
<protein>
    <submittedName>
        <fullName evidence="2">DUF695 domain-containing protein</fullName>
    </submittedName>
</protein>
<sequence>MRLFGRKDADEGAGRSQEAIAGFWAWWQETRPRLDALVAAGDKSGLDELLGPAVAAIHPGLVWEVAPGGEAAHALVVTAAGDAELRPPAHRWAKAAPPSDLLWEFHPSRRANPRASELTIEVGGYELALGKFALGLRVPPNQPRVDVTAYHPMFGEIDGDTRMEATLLALDHLLGEDDVARWVGEIAPATFEPIDAVAAVHLPVVVADVASGYSGEEWLRLEGRSGRGAALVAQARHPLRPVDRPLLDQHIAVSVPYKHRDGDGLPAGASLEALRDVEERLSALLDPRDDAVLAVHLSTEGRRLFHVYADSTGDAASHVKSLFTAWPEGRARVEVTLDPAWTAVAPFLS</sequence>
<dbReference type="Proteomes" id="UP000295302">
    <property type="component" value="Unassembled WGS sequence"/>
</dbReference>
<evidence type="ECO:0000313" key="2">
    <source>
        <dbReference type="EMBL" id="TDD45294.1"/>
    </source>
</evidence>
<keyword evidence="3" id="KW-1185">Reference proteome</keyword>
<name>A0A4R4YM60_9ACTN</name>
<evidence type="ECO:0000313" key="3">
    <source>
        <dbReference type="Proteomes" id="UP000295302"/>
    </source>
</evidence>
<dbReference type="InterPro" id="IPR016097">
    <property type="entry name" value="DUF695"/>
</dbReference>
<dbReference type="OrthoDB" id="3828153at2"/>
<reference evidence="2 3" key="1">
    <citation type="submission" date="2019-03" db="EMBL/GenBank/DDBJ databases">
        <title>Draft genome sequences of novel Actinobacteria.</title>
        <authorList>
            <person name="Sahin N."/>
            <person name="Ay H."/>
            <person name="Saygin H."/>
        </authorList>
    </citation>
    <scope>NUCLEOTIDE SEQUENCE [LARGE SCALE GENOMIC DNA]</scope>
    <source>
        <strain evidence="2 3">CH32</strain>
    </source>
</reference>